<feature type="compositionally biased region" description="Polar residues" evidence="1">
    <location>
        <begin position="252"/>
        <end position="270"/>
    </location>
</feature>
<feature type="compositionally biased region" description="Polar residues" evidence="1">
    <location>
        <begin position="208"/>
        <end position="230"/>
    </location>
</feature>
<keyword evidence="2" id="KW-1133">Transmembrane helix</keyword>
<name>A0A1Y1V3J3_9FUNG</name>
<feature type="compositionally biased region" description="Low complexity" evidence="1">
    <location>
        <begin position="99"/>
        <end position="116"/>
    </location>
</feature>
<feature type="compositionally biased region" description="Basic and acidic residues" evidence="1">
    <location>
        <begin position="85"/>
        <end position="98"/>
    </location>
</feature>
<comment type="caution">
    <text evidence="3">The sequence shown here is derived from an EMBL/GenBank/DDBJ whole genome shotgun (WGS) entry which is preliminary data.</text>
</comment>
<keyword evidence="4" id="KW-1185">Reference proteome</keyword>
<keyword evidence="2" id="KW-0812">Transmembrane</keyword>
<reference evidence="3 4" key="2">
    <citation type="submission" date="2016-08" db="EMBL/GenBank/DDBJ databases">
        <title>Pervasive Adenine N6-methylation of Active Genes in Fungi.</title>
        <authorList>
            <consortium name="DOE Joint Genome Institute"/>
            <person name="Mondo S.J."/>
            <person name="Dannebaum R.O."/>
            <person name="Kuo R.C."/>
            <person name="Labutti K."/>
            <person name="Haridas S."/>
            <person name="Kuo A."/>
            <person name="Salamov A."/>
            <person name="Ahrendt S.R."/>
            <person name="Lipzen A."/>
            <person name="Sullivan W."/>
            <person name="Andreopoulos W.B."/>
            <person name="Clum A."/>
            <person name="Lindquist E."/>
            <person name="Daum C."/>
            <person name="Ramamoorthy G.K."/>
            <person name="Gryganskyi A."/>
            <person name="Culley D."/>
            <person name="Magnuson J.K."/>
            <person name="James T.Y."/>
            <person name="O'Malley M.A."/>
            <person name="Stajich J.E."/>
            <person name="Spatafora J.W."/>
            <person name="Visel A."/>
            <person name="Grigoriev I.V."/>
        </authorList>
    </citation>
    <scope>NUCLEOTIDE SEQUENCE [LARGE SCALE GENOMIC DNA]</scope>
    <source>
        <strain evidence="4">finn</strain>
    </source>
</reference>
<dbReference type="EMBL" id="MCFH01000039">
    <property type="protein sequence ID" value="ORX45644.1"/>
    <property type="molecule type" value="Genomic_DNA"/>
</dbReference>
<evidence type="ECO:0000256" key="2">
    <source>
        <dbReference type="SAM" id="Phobius"/>
    </source>
</evidence>
<accession>A0A1Y1V3J3</accession>
<feature type="compositionally biased region" description="Low complexity" evidence="1">
    <location>
        <begin position="231"/>
        <end position="241"/>
    </location>
</feature>
<dbReference type="AlphaFoldDB" id="A0A1Y1V3J3"/>
<feature type="region of interest" description="Disordered" evidence="1">
    <location>
        <begin position="152"/>
        <end position="270"/>
    </location>
</feature>
<keyword evidence="2" id="KW-0472">Membrane</keyword>
<dbReference type="STRING" id="1754191.A0A1Y1V3J3"/>
<protein>
    <submittedName>
        <fullName evidence="3">Uncharacterized protein</fullName>
    </submittedName>
</protein>
<dbReference type="Proteomes" id="UP000193719">
    <property type="component" value="Unassembled WGS sequence"/>
</dbReference>
<feature type="transmembrane region" description="Helical" evidence="2">
    <location>
        <begin position="681"/>
        <end position="701"/>
    </location>
</feature>
<reference evidence="3 4" key="1">
    <citation type="submission" date="2016-08" db="EMBL/GenBank/DDBJ databases">
        <title>Genomes of anaerobic fungi encode conserved fungal cellulosomes for biomass hydrolysis.</title>
        <authorList>
            <consortium name="DOE Joint Genome Institute"/>
            <person name="Haitjema C.H."/>
            <person name="Gilmore S.P."/>
            <person name="Henske J.K."/>
            <person name="Solomon K.V."/>
            <person name="De Groot R."/>
            <person name="Kuo A."/>
            <person name="Mondo S.J."/>
            <person name="Salamov A.A."/>
            <person name="Labutti K."/>
            <person name="Zhao Z."/>
            <person name="Chiniquy J."/>
            <person name="Barry K."/>
            <person name="Brewer H.M."/>
            <person name="Purvine S.O."/>
            <person name="Wright A.T."/>
            <person name="Boxma B."/>
            <person name="Van Alen T."/>
            <person name="Hackstein J.H."/>
            <person name="Baker S.E."/>
            <person name="Grigoriev I.V."/>
            <person name="O'Malley M.A."/>
        </authorList>
    </citation>
    <scope>NUCLEOTIDE SEQUENCE [LARGE SCALE GENOMIC DNA]</scope>
    <source>
        <strain evidence="4">finn</strain>
    </source>
</reference>
<feature type="compositionally biased region" description="Low complexity" evidence="1">
    <location>
        <begin position="153"/>
        <end position="207"/>
    </location>
</feature>
<proteinExistence type="predicted"/>
<evidence type="ECO:0000313" key="4">
    <source>
        <dbReference type="Proteomes" id="UP000193719"/>
    </source>
</evidence>
<evidence type="ECO:0000256" key="1">
    <source>
        <dbReference type="SAM" id="MobiDB-lite"/>
    </source>
</evidence>
<organism evidence="3 4">
    <name type="scientific">Piromyces finnis</name>
    <dbReference type="NCBI Taxonomy" id="1754191"/>
    <lineage>
        <taxon>Eukaryota</taxon>
        <taxon>Fungi</taxon>
        <taxon>Fungi incertae sedis</taxon>
        <taxon>Chytridiomycota</taxon>
        <taxon>Chytridiomycota incertae sedis</taxon>
        <taxon>Neocallimastigomycetes</taxon>
        <taxon>Neocallimastigales</taxon>
        <taxon>Neocallimastigaceae</taxon>
        <taxon>Piromyces</taxon>
    </lineage>
</organism>
<evidence type="ECO:0000313" key="3">
    <source>
        <dbReference type="EMBL" id="ORX45644.1"/>
    </source>
</evidence>
<feature type="region of interest" description="Disordered" evidence="1">
    <location>
        <begin position="84"/>
        <end position="116"/>
    </location>
</feature>
<gene>
    <name evidence="3" type="ORF">BCR36DRAFT_414498</name>
</gene>
<sequence>MALRGKDSFSYTYSLTFDESYSISVQESHSSSSSIVIENHRENSNSTNFSSSISDVIETAVVNTSSNDDTTTWDESFMKDITNTNEKHSEDNWNHEKNSSTTSGTNESTDNGTNWGNSFTNSFSLSSSNEETKTKSIEGNANVSVFGIGAGVSTSSQTSTSSSSSSEINSSSTSDFGGSFSKTSGTTTDNTTGKSDSTGGSKGPSDSVSVSEQSTRNNGGSRTTSNAIERSSSSSKTTESSNGGEIGFTYGESKSTDSGSTDENSRSKSYSFTVETTINGPDDEEICEVAIYKKVKRYNQITSCYDKDDENNFSKNTRSLIHIDIDVTAVTNINKMLFSDEHDSDSIKAEGNFLSSCVNNIDQSSFLRQQNRFVTLLDEINDKTLSYYSALITGMELKGNIEITDRNPLNSILKSYALRIYNDGGNIKFGRGNSIFYNTETGGISNNAIFKISEKNHLQVFVEKNEELFKPVGIYGEEFKDENYYDDSNKSFINFDLKLDPTSIINIEEEKDDDDQLGKIYLKHFDDDNMDYDLFMNQSEEDCKLIFKYCNLNKYRDSDIFIDFYLYLLDNKPDLEVTLTKNKICKDYETYDYNYSEDEINYLCNPENEAFKHKVKYNDSSSEICDCKIFNECSNDILDVNSIVGKTTEKAKCKVILNNSECQKQCKKLYRRNSFNDLTDFVHLIYLCYEYILAFCFLSFYRVQRSHKFHCYYYNEKYLNLIHSYCIT</sequence>
<dbReference type="OrthoDB" id="10495608at2759"/>